<sequence length="165" mass="18705">MNMNLSTFFHCFFLGLAIAWTLVSGTITNEDKKSLVEDCVIKTQKDFSHVKWHKNITKKVIDECVAQLNVILIHHTDLDGAIFLSLNKTDLRPIIGDEIEETMTPNKAAWIFGSSVFIVFGFLGITYIMKVCCASTEEINLDDLDPEAFEALKKESENRKKKGHH</sequence>
<reference evidence="3" key="1">
    <citation type="submission" date="2014-05" db="EMBL/GenBank/DDBJ databases">
        <authorList>
            <person name="Chronopoulou M."/>
        </authorList>
    </citation>
    <scope>NUCLEOTIDE SEQUENCE</scope>
    <source>
        <tissue evidence="3">Whole organism</tissue>
    </source>
</reference>
<dbReference type="AlphaFoldDB" id="A0A0K2THP9"/>
<evidence type="ECO:0000313" key="3">
    <source>
        <dbReference type="EMBL" id="CDW25444.1"/>
    </source>
</evidence>
<feature type="transmembrane region" description="Helical" evidence="1">
    <location>
        <begin position="108"/>
        <end position="129"/>
    </location>
</feature>
<keyword evidence="1" id="KW-0472">Membrane</keyword>
<keyword evidence="2" id="KW-0732">Signal</keyword>
<feature type="chain" id="PRO_5005487822" evidence="2">
    <location>
        <begin position="26"/>
        <end position="165"/>
    </location>
</feature>
<name>A0A0K2THP9_LEPSM</name>
<dbReference type="EMBL" id="HACA01008083">
    <property type="protein sequence ID" value="CDW25444.1"/>
    <property type="molecule type" value="Transcribed_RNA"/>
</dbReference>
<keyword evidence="1" id="KW-0812">Transmembrane</keyword>
<protein>
    <submittedName>
        <fullName evidence="3">Uncharacterized protein</fullName>
    </submittedName>
</protein>
<feature type="signal peptide" evidence="2">
    <location>
        <begin position="1"/>
        <end position="25"/>
    </location>
</feature>
<organism evidence="3">
    <name type="scientific">Lepeophtheirus salmonis</name>
    <name type="common">Salmon louse</name>
    <name type="synonym">Caligus salmonis</name>
    <dbReference type="NCBI Taxonomy" id="72036"/>
    <lineage>
        <taxon>Eukaryota</taxon>
        <taxon>Metazoa</taxon>
        <taxon>Ecdysozoa</taxon>
        <taxon>Arthropoda</taxon>
        <taxon>Crustacea</taxon>
        <taxon>Multicrustacea</taxon>
        <taxon>Hexanauplia</taxon>
        <taxon>Copepoda</taxon>
        <taxon>Siphonostomatoida</taxon>
        <taxon>Caligidae</taxon>
        <taxon>Lepeophtheirus</taxon>
    </lineage>
</organism>
<keyword evidence="1" id="KW-1133">Transmembrane helix</keyword>
<proteinExistence type="predicted"/>
<accession>A0A0K2THP9</accession>
<evidence type="ECO:0000256" key="2">
    <source>
        <dbReference type="SAM" id="SignalP"/>
    </source>
</evidence>
<evidence type="ECO:0000256" key="1">
    <source>
        <dbReference type="SAM" id="Phobius"/>
    </source>
</evidence>